<dbReference type="GO" id="GO:0005524">
    <property type="term" value="F:ATP binding"/>
    <property type="evidence" value="ECO:0007669"/>
    <property type="project" value="UniProtKB-KW"/>
</dbReference>
<dbReference type="Pfam" id="PF02682">
    <property type="entry name" value="CT_C_D"/>
    <property type="match status" value="1"/>
</dbReference>
<dbReference type="InterPro" id="IPR029000">
    <property type="entry name" value="Cyclophilin-like_dom_sf"/>
</dbReference>
<dbReference type="GO" id="GO:0004039">
    <property type="term" value="F:allophanate hydrolase activity"/>
    <property type="evidence" value="ECO:0007669"/>
    <property type="project" value="UniProtKB-EC"/>
</dbReference>
<dbReference type="EMBL" id="BBRZ01000086">
    <property type="protein sequence ID" value="GAM58403.1"/>
    <property type="molecule type" value="Genomic_DNA"/>
</dbReference>
<evidence type="ECO:0000313" key="6">
    <source>
        <dbReference type="Proteomes" id="UP000031671"/>
    </source>
</evidence>
<keyword evidence="1" id="KW-0547">Nucleotide-binding</keyword>
<dbReference type="Proteomes" id="UP000031671">
    <property type="component" value="Unassembled WGS sequence"/>
</dbReference>
<evidence type="ECO:0000313" key="5">
    <source>
        <dbReference type="EMBL" id="GAM58403.1"/>
    </source>
</evidence>
<accession>A0A0B8P586</accession>
<keyword evidence="3" id="KW-0067">ATP-binding</keyword>
<proteinExistence type="predicted"/>
<gene>
    <name evidence="5" type="ORF">JCM19231_4863</name>
</gene>
<dbReference type="AlphaFoldDB" id="A0A0B8P586"/>
<evidence type="ECO:0000256" key="2">
    <source>
        <dbReference type="ARBA" id="ARBA00022801"/>
    </source>
</evidence>
<keyword evidence="2 5" id="KW-0378">Hydrolase</keyword>
<dbReference type="SMART" id="SM00796">
    <property type="entry name" value="AHS1"/>
    <property type="match status" value="1"/>
</dbReference>
<evidence type="ECO:0000259" key="4">
    <source>
        <dbReference type="SMART" id="SM00796"/>
    </source>
</evidence>
<reference evidence="5 6" key="2">
    <citation type="submission" date="2015-01" db="EMBL/GenBank/DDBJ databases">
        <authorList>
            <consortium name="NBRP consortium"/>
            <person name="Sawabe T."/>
            <person name="Meirelles P."/>
            <person name="Feng G."/>
            <person name="Sayaka M."/>
            <person name="Hattori M."/>
            <person name="Ohkuma M."/>
        </authorList>
    </citation>
    <scope>NUCLEOTIDE SEQUENCE [LARGE SCALE GENOMIC DNA]</scope>
    <source>
        <strain evidence="6">JCM 19231</strain>
    </source>
</reference>
<feature type="domain" description="Carboxyltransferase" evidence="4">
    <location>
        <begin position="4"/>
        <end position="179"/>
    </location>
</feature>
<sequence length="202" mass="22340">MPPLINHAREHLLQHYKAELVQAVPSYTTLLLEFTPSIFDANKAITEISQILTLARTVTVSNSETRVIEIPTYYGPETCLDIALYKGLSIQEIASIHSTELYQVYALGFAPGFAFMAEVPEALQLPRQDAPRAAVPKGSVAIADKQTAVYPETSPGGWNIIGRTPLELYTPQSKQISRIQVGDRIRFVPINRSEYLTLGGQL</sequence>
<reference evidence="5 6" key="1">
    <citation type="submission" date="2015-01" db="EMBL/GenBank/DDBJ databases">
        <title>Vibrio sp. C1 JCM 19231 whole genome shotgun sequence.</title>
        <authorList>
            <person name="Sawabe T."/>
            <person name="Meirelles P."/>
            <person name="Feng G."/>
            <person name="Sayaka M."/>
            <person name="Hattori M."/>
            <person name="Ohkuma M."/>
        </authorList>
    </citation>
    <scope>NUCLEOTIDE SEQUENCE [LARGE SCALE GENOMIC DNA]</scope>
    <source>
        <strain evidence="6">JCM 19231</strain>
    </source>
</reference>
<name>A0A0B8P586_9VIBR</name>
<evidence type="ECO:0000256" key="1">
    <source>
        <dbReference type="ARBA" id="ARBA00022741"/>
    </source>
</evidence>
<dbReference type="SUPFAM" id="SSF160467">
    <property type="entry name" value="PH0987 N-terminal domain-like"/>
    <property type="match status" value="1"/>
</dbReference>
<dbReference type="InterPro" id="IPR003833">
    <property type="entry name" value="CT_C_D"/>
</dbReference>
<dbReference type="Gene3D" id="2.40.100.10">
    <property type="entry name" value="Cyclophilin-like"/>
    <property type="match status" value="1"/>
</dbReference>
<dbReference type="SUPFAM" id="SSF50891">
    <property type="entry name" value="Cyclophilin-like"/>
    <property type="match status" value="1"/>
</dbReference>
<dbReference type="PANTHER" id="PTHR34698:SF2">
    <property type="entry name" value="5-OXOPROLINASE SUBUNIT B"/>
    <property type="match status" value="1"/>
</dbReference>
<dbReference type="InterPro" id="IPR010016">
    <property type="entry name" value="PxpB"/>
</dbReference>
<organism evidence="5 6">
    <name type="scientific">Vibrio ishigakensis</name>
    <dbReference type="NCBI Taxonomy" id="1481914"/>
    <lineage>
        <taxon>Bacteria</taxon>
        <taxon>Pseudomonadati</taxon>
        <taxon>Pseudomonadota</taxon>
        <taxon>Gammaproteobacteria</taxon>
        <taxon>Vibrionales</taxon>
        <taxon>Vibrionaceae</taxon>
        <taxon>Vibrio</taxon>
    </lineage>
</organism>
<keyword evidence="6" id="KW-1185">Reference proteome</keyword>
<comment type="caution">
    <text evidence="5">The sequence shown here is derived from an EMBL/GenBank/DDBJ whole genome shotgun (WGS) entry which is preliminary data.</text>
</comment>
<dbReference type="EC" id="3.5.1.54" evidence="5"/>
<protein>
    <submittedName>
        <fullName evidence="5">Allophanate hydrolase 2 subunit 1</fullName>
        <ecNumber evidence="5">3.5.1.54</ecNumber>
    </submittedName>
</protein>
<evidence type="ECO:0000256" key="3">
    <source>
        <dbReference type="ARBA" id="ARBA00022840"/>
    </source>
</evidence>
<dbReference type="PANTHER" id="PTHR34698">
    <property type="entry name" value="5-OXOPROLINASE SUBUNIT B"/>
    <property type="match status" value="1"/>
</dbReference>